<dbReference type="EMBL" id="JARK01001492">
    <property type="protein sequence ID" value="EYB95746.1"/>
    <property type="molecule type" value="Genomic_DNA"/>
</dbReference>
<comment type="caution">
    <text evidence="1">The sequence shown here is derived from an EMBL/GenBank/DDBJ whole genome shotgun (WGS) entry which is preliminary data.</text>
</comment>
<proteinExistence type="predicted"/>
<dbReference type="AlphaFoldDB" id="A0A016SZC5"/>
<gene>
    <name evidence="1" type="primary">Acey_s0156.g3123</name>
    <name evidence="1" type="ORF">Y032_0156g3123</name>
</gene>
<evidence type="ECO:0000313" key="2">
    <source>
        <dbReference type="Proteomes" id="UP000024635"/>
    </source>
</evidence>
<name>A0A016SZC5_9BILA</name>
<accession>A0A016SZC5</accession>
<keyword evidence="2" id="KW-1185">Reference proteome</keyword>
<sequence length="164" mass="18577">MCGASLVTGLINADHFILILYQPKFMYRCGGCPRRLPEENRQPILPGGRSAKRRQFPSVIPVQGPAFTFCKPLNFRIKPQTQRAYTDLHRALNTVHLQAHYRPPCPPSWSSPSSSSSVPSSLLNTLSHISLRNVHPLFYRFSIDDCNIICVVNRVYIPYNVPVE</sequence>
<evidence type="ECO:0000313" key="1">
    <source>
        <dbReference type="EMBL" id="EYB95746.1"/>
    </source>
</evidence>
<dbReference type="Proteomes" id="UP000024635">
    <property type="component" value="Unassembled WGS sequence"/>
</dbReference>
<organism evidence="1 2">
    <name type="scientific">Ancylostoma ceylanicum</name>
    <dbReference type="NCBI Taxonomy" id="53326"/>
    <lineage>
        <taxon>Eukaryota</taxon>
        <taxon>Metazoa</taxon>
        <taxon>Ecdysozoa</taxon>
        <taxon>Nematoda</taxon>
        <taxon>Chromadorea</taxon>
        <taxon>Rhabditida</taxon>
        <taxon>Rhabditina</taxon>
        <taxon>Rhabditomorpha</taxon>
        <taxon>Strongyloidea</taxon>
        <taxon>Ancylostomatidae</taxon>
        <taxon>Ancylostomatinae</taxon>
        <taxon>Ancylostoma</taxon>
    </lineage>
</organism>
<protein>
    <submittedName>
        <fullName evidence="1">Uncharacterized protein</fullName>
    </submittedName>
</protein>
<reference evidence="2" key="1">
    <citation type="journal article" date="2015" name="Nat. Genet.">
        <title>The genome and transcriptome of the zoonotic hookworm Ancylostoma ceylanicum identify infection-specific gene families.</title>
        <authorList>
            <person name="Schwarz E.M."/>
            <person name="Hu Y."/>
            <person name="Antoshechkin I."/>
            <person name="Miller M.M."/>
            <person name="Sternberg P.W."/>
            <person name="Aroian R.V."/>
        </authorList>
    </citation>
    <scope>NUCLEOTIDE SEQUENCE</scope>
    <source>
        <strain evidence="2">HY135</strain>
    </source>
</reference>